<feature type="domain" description="RRM" evidence="3">
    <location>
        <begin position="101"/>
        <end position="173"/>
    </location>
</feature>
<evidence type="ECO:0000256" key="2">
    <source>
        <dbReference type="PROSITE-ProRule" id="PRU00176"/>
    </source>
</evidence>
<dbReference type="InterPro" id="IPR035979">
    <property type="entry name" value="RBD_domain_sf"/>
</dbReference>
<gene>
    <name evidence="4" type="ORF">F511_03227</name>
</gene>
<dbReference type="AlphaFoldDB" id="A0A2Z7B9G9"/>
<keyword evidence="1 2" id="KW-0694">RNA-binding</keyword>
<evidence type="ECO:0000259" key="3">
    <source>
        <dbReference type="PROSITE" id="PS50102"/>
    </source>
</evidence>
<dbReference type="InterPro" id="IPR000504">
    <property type="entry name" value="RRM_dom"/>
</dbReference>
<dbReference type="PANTHER" id="PTHR48027">
    <property type="entry name" value="HETEROGENEOUS NUCLEAR RIBONUCLEOPROTEIN 87F-RELATED"/>
    <property type="match status" value="1"/>
</dbReference>
<dbReference type="EMBL" id="KV010132">
    <property type="protein sequence ID" value="KZV28424.1"/>
    <property type="molecule type" value="Genomic_DNA"/>
</dbReference>
<evidence type="ECO:0000313" key="4">
    <source>
        <dbReference type="EMBL" id="KZV28424.1"/>
    </source>
</evidence>
<accession>A0A2Z7B9G9</accession>
<evidence type="ECO:0000313" key="5">
    <source>
        <dbReference type="Proteomes" id="UP000250235"/>
    </source>
</evidence>
<name>A0A2Z7B9G9_9LAMI</name>
<organism evidence="4 5">
    <name type="scientific">Dorcoceras hygrometricum</name>
    <dbReference type="NCBI Taxonomy" id="472368"/>
    <lineage>
        <taxon>Eukaryota</taxon>
        <taxon>Viridiplantae</taxon>
        <taxon>Streptophyta</taxon>
        <taxon>Embryophyta</taxon>
        <taxon>Tracheophyta</taxon>
        <taxon>Spermatophyta</taxon>
        <taxon>Magnoliopsida</taxon>
        <taxon>eudicotyledons</taxon>
        <taxon>Gunneridae</taxon>
        <taxon>Pentapetalae</taxon>
        <taxon>asterids</taxon>
        <taxon>lamiids</taxon>
        <taxon>Lamiales</taxon>
        <taxon>Gesneriaceae</taxon>
        <taxon>Didymocarpoideae</taxon>
        <taxon>Trichosporeae</taxon>
        <taxon>Loxocarpinae</taxon>
        <taxon>Dorcoceras</taxon>
    </lineage>
</organism>
<dbReference type="SMART" id="SM00360">
    <property type="entry name" value="RRM"/>
    <property type="match status" value="1"/>
</dbReference>
<dbReference type="InterPro" id="IPR052462">
    <property type="entry name" value="SLIRP/GR-RBP-like"/>
</dbReference>
<evidence type="ECO:0000256" key="1">
    <source>
        <dbReference type="ARBA" id="ARBA00022884"/>
    </source>
</evidence>
<protein>
    <submittedName>
        <fullName evidence="4">Glycine-rich RNA-binding protein 4, mitochondrial</fullName>
    </submittedName>
</protein>
<dbReference type="OrthoDB" id="439808at2759"/>
<dbReference type="GO" id="GO:0003723">
    <property type="term" value="F:RNA binding"/>
    <property type="evidence" value="ECO:0007669"/>
    <property type="project" value="UniProtKB-UniRule"/>
</dbReference>
<keyword evidence="5" id="KW-1185">Reference proteome</keyword>
<dbReference type="Gene3D" id="3.30.70.330">
    <property type="match status" value="1"/>
</dbReference>
<dbReference type="InterPro" id="IPR012677">
    <property type="entry name" value="Nucleotide-bd_a/b_plait_sf"/>
</dbReference>
<dbReference type="Proteomes" id="UP000250235">
    <property type="component" value="Unassembled WGS sequence"/>
</dbReference>
<dbReference type="PROSITE" id="PS50102">
    <property type="entry name" value="RRM"/>
    <property type="match status" value="1"/>
</dbReference>
<dbReference type="Pfam" id="PF00076">
    <property type="entry name" value="RRM_1"/>
    <property type="match status" value="1"/>
</dbReference>
<proteinExistence type="predicted"/>
<sequence length="194" mass="21282">MDIARSVRLSEVVTRVSQHFGALTIDSADALVIRDQQMPYLISSPPNPRRATVHRDFSTAVSRRIQPLFLAFLVALDSLRFALSIDASLEDRSDELRNPEGLSYHTTEEGLSDAFSQCGQVIEATIVMDRVSDRSKGFGFVSYASENEAEKAITEMSGKALNGRTIFVDYAKPRSVRGGGMPIARGPPETTLDS</sequence>
<dbReference type="SUPFAM" id="SSF54928">
    <property type="entry name" value="RNA-binding domain, RBD"/>
    <property type="match status" value="1"/>
</dbReference>
<reference evidence="4 5" key="1">
    <citation type="journal article" date="2015" name="Proc. Natl. Acad. Sci. U.S.A.">
        <title>The resurrection genome of Boea hygrometrica: A blueprint for survival of dehydration.</title>
        <authorList>
            <person name="Xiao L."/>
            <person name="Yang G."/>
            <person name="Zhang L."/>
            <person name="Yang X."/>
            <person name="Zhao S."/>
            <person name="Ji Z."/>
            <person name="Zhou Q."/>
            <person name="Hu M."/>
            <person name="Wang Y."/>
            <person name="Chen M."/>
            <person name="Xu Y."/>
            <person name="Jin H."/>
            <person name="Xiao X."/>
            <person name="Hu G."/>
            <person name="Bao F."/>
            <person name="Hu Y."/>
            <person name="Wan P."/>
            <person name="Li L."/>
            <person name="Deng X."/>
            <person name="Kuang T."/>
            <person name="Xiang C."/>
            <person name="Zhu J.K."/>
            <person name="Oliver M.J."/>
            <person name="He Y."/>
        </authorList>
    </citation>
    <scope>NUCLEOTIDE SEQUENCE [LARGE SCALE GENOMIC DNA]</scope>
    <source>
        <strain evidence="5">cv. XS01</strain>
    </source>
</reference>